<comment type="function">
    <text evidence="6">Component of a complex that catalyzes the oxidation of glycolate to glyoxylate.</text>
</comment>
<comment type="catalytic activity">
    <reaction evidence="6">
        <text>(R)-lactate + A = pyruvate + AH2</text>
        <dbReference type="Rhea" id="RHEA:15089"/>
        <dbReference type="ChEBI" id="CHEBI:13193"/>
        <dbReference type="ChEBI" id="CHEBI:15361"/>
        <dbReference type="ChEBI" id="CHEBI:16004"/>
        <dbReference type="ChEBI" id="CHEBI:17499"/>
    </reaction>
</comment>
<feature type="domain" description="4Fe-4S ferredoxin-type" evidence="7">
    <location>
        <begin position="65"/>
        <end position="89"/>
    </location>
</feature>
<dbReference type="PROSITE" id="PS51379">
    <property type="entry name" value="4FE4S_FER_2"/>
    <property type="match status" value="2"/>
</dbReference>
<dbReference type="RefSeq" id="WP_048383897.1">
    <property type="nucleotide sequence ID" value="NZ_CP011494.1"/>
</dbReference>
<dbReference type="InterPro" id="IPR017896">
    <property type="entry name" value="4Fe4S_Fe-S-bd"/>
</dbReference>
<evidence type="ECO:0000256" key="3">
    <source>
        <dbReference type="ARBA" id="ARBA00022737"/>
    </source>
</evidence>
<protein>
    <recommendedName>
        <fullName evidence="6">Glycolate oxidase iron-sulfur subunit</fullName>
        <ecNumber evidence="6">1.1.99.14</ecNumber>
    </recommendedName>
</protein>
<dbReference type="InterPro" id="IPR004017">
    <property type="entry name" value="Cys_rich_dom"/>
</dbReference>
<comment type="cofactor">
    <cofactor evidence="6">
        <name>[4Fe-4S] cluster</name>
        <dbReference type="ChEBI" id="CHEBI:49883"/>
    </cofactor>
    <text evidence="6">Binds 2 [4Fe-4S] clusters.</text>
</comment>
<dbReference type="Gene3D" id="1.10.1060.10">
    <property type="entry name" value="Alpha-helical ferredoxin"/>
    <property type="match status" value="1"/>
</dbReference>
<dbReference type="Pfam" id="PF13183">
    <property type="entry name" value="Fer4_8"/>
    <property type="match status" value="1"/>
</dbReference>
<evidence type="ECO:0000256" key="6">
    <source>
        <dbReference type="PIRNR" id="PIRNR000139"/>
    </source>
</evidence>
<evidence type="ECO:0000256" key="4">
    <source>
        <dbReference type="ARBA" id="ARBA00023004"/>
    </source>
</evidence>
<comment type="catalytic activity">
    <reaction evidence="6">
        <text>glycolate + A = glyoxylate + AH2</text>
        <dbReference type="Rhea" id="RHEA:21264"/>
        <dbReference type="ChEBI" id="CHEBI:13193"/>
        <dbReference type="ChEBI" id="CHEBI:17499"/>
        <dbReference type="ChEBI" id="CHEBI:29805"/>
        <dbReference type="ChEBI" id="CHEBI:36655"/>
        <dbReference type="EC" id="1.1.99.14"/>
    </reaction>
</comment>
<gene>
    <name evidence="8" type="primary">glcF</name>
    <name evidence="8" type="ORF">ABA45_01520</name>
</gene>
<evidence type="ECO:0000259" key="7">
    <source>
        <dbReference type="PROSITE" id="PS51379"/>
    </source>
</evidence>
<keyword evidence="1 6" id="KW-0004">4Fe-4S</keyword>
<dbReference type="GO" id="GO:0051539">
    <property type="term" value="F:4 iron, 4 sulfur cluster binding"/>
    <property type="evidence" value="ECO:0007669"/>
    <property type="project" value="UniProtKB-UniRule"/>
</dbReference>
<dbReference type="NCBIfam" id="NF008434">
    <property type="entry name" value="PRK11274.1"/>
    <property type="match status" value="1"/>
</dbReference>
<dbReference type="PANTHER" id="PTHR32479">
    <property type="entry name" value="GLYCOLATE OXIDASE IRON-SULFUR SUBUNIT"/>
    <property type="match status" value="1"/>
</dbReference>
<reference evidence="8 9" key="1">
    <citation type="submission" date="2015-05" db="EMBL/GenBank/DDBJ databases">
        <title>Complete genome of Marinobacter psychrophilus strain 20041T isolated from sea-ice of the Canadian Basin.</title>
        <authorList>
            <person name="Song L."/>
            <person name="Ren L."/>
            <person name="Yu Y."/>
            <person name="Wang X."/>
        </authorList>
    </citation>
    <scope>NUCLEOTIDE SEQUENCE [LARGE SCALE GENOMIC DNA]</scope>
    <source>
        <strain evidence="8 9">20041</strain>
    </source>
</reference>
<dbReference type="SUPFAM" id="SSF46548">
    <property type="entry name" value="alpha-helical ferredoxin"/>
    <property type="match status" value="1"/>
</dbReference>
<keyword evidence="5 6" id="KW-0411">Iron-sulfur</keyword>
<dbReference type="InterPro" id="IPR017900">
    <property type="entry name" value="4Fe4S_Fe_S_CS"/>
</dbReference>
<keyword evidence="4 6" id="KW-0408">Iron</keyword>
<keyword evidence="6" id="KW-0249">Electron transport</keyword>
<dbReference type="SUPFAM" id="SSF54862">
    <property type="entry name" value="4Fe-4S ferredoxins"/>
    <property type="match status" value="1"/>
</dbReference>
<dbReference type="PROSITE" id="PS00198">
    <property type="entry name" value="4FE4S_FER_1"/>
    <property type="match status" value="1"/>
</dbReference>
<feature type="domain" description="4Fe-4S ferredoxin-type" evidence="7">
    <location>
        <begin position="16"/>
        <end position="46"/>
    </location>
</feature>
<keyword evidence="2 6" id="KW-0479">Metal-binding</keyword>
<evidence type="ECO:0000313" key="8">
    <source>
        <dbReference type="EMBL" id="AKO51265.1"/>
    </source>
</evidence>
<dbReference type="STRING" id="330734.ABA45_01520"/>
<evidence type="ECO:0000256" key="5">
    <source>
        <dbReference type="ARBA" id="ARBA00023014"/>
    </source>
</evidence>
<dbReference type="FunFam" id="1.10.1060.10:FF:000012">
    <property type="entry name" value="Glycolate oxidase iron-sulfur subunit"/>
    <property type="match status" value="1"/>
</dbReference>
<dbReference type="AlphaFoldDB" id="A0A0H4I0Z1"/>
<evidence type="ECO:0000313" key="9">
    <source>
        <dbReference type="Proteomes" id="UP000036406"/>
    </source>
</evidence>
<dbReference type="PATRIC" id="fig|330734.3.peg.335"/>
<accession>A0A0H4I0Z1</accession>
<sequence>MKTNLVAEFKNTAEGLEAESILQACVHCGFCTATCPTYQELNDERDGPRGRIYLIKELLEGAEVTSKTRDHLDRCLTCRACETTCPSGVQYGRLVDIGRGVIEEKLERPRNERLMRLALRKILPYSSRFGPLLLLGQTFRPLLPEVLKAKVPPRRKASPWPTASHPRVMMGLAGCAQSSAAPTTNASTARVLDKFGITLIEAPKAGCCGAVSYHLSAHEEGLNFMRNNIDAWWPSIEAGAEAIVMTASGCGAMVQDYGHLLRDDPVYAQKAKRVSELMKDISEVLLAEDLSKLDLQASTDKIAFHCPCTLQHAMQKNGLVEQVLTKVGFNLAKTKDKHLCCGSAGTYSIMQPKMSQKLLKNKLEALTLDQPDRIVTANIGCQLHLESKAHVPVQHWVELLDR</sequence>
<keyword evidence="3" id="KW-0677">Repeat</keyword>
<dbReference type="GO" id="GO:0019154">
    <property type="term" value="F:glycolate dehydrogenase activity"/>
    <property type="evidence" value="ECO:0007669"/>
    <property type="project" value="UniProtKB-EC"/>
</dbReference>
<dbReference type="PIRSF" id="PIRSF000139">
    <property type="entry name" value="Glc_ox_4Fe-4S"/>
    <property type="match status" value="1"/>
</dbReference>
<organism evidence="8 9">
    <name type="scientific">Marinobacter psychrophilus</name>
    <dbReference type="NCBI Taxonomy" id="330734"/>
    <lineage>
        <taxon>Bacteria</taxon>
        <taxon>Pseudomonadati</taxon>
        <taxon>Pseudomonadota</taxon>
        <taxon>Gammaproteobacteria</taxon>
        <taxon>Pseudomonadales</taxon>
        <taxon>Marinobacteraceae</taxon>
        <taxon>Marinobacter</taxon>
    </lineage>
</organism>
<evidence type="ECO:0000256" key="1">
    <source>
        <dbReference type="ARBA" id="ARBA00022485"/>
    </source>
</evidence>
<dbReference type="EC" id="1.1.99.14" evidence="6"/>
<dbReference type="EMBL" id="CP011494">
    <property type="protein sequence ID" value="AKO51265.1"/>
    <property type="molecule type" value="Genomic_DNA"/>
</dbReference>
<keyword evidence="6" id="KW-0813">Transport</keyword>
<name>A0A0H4I0Z1_9GAMM</name>
<evidence type="ECO:0000256" key="2">
    <source>
        <dbReference type="ARBA" id="ARBA00022723"/>
    </source>
</evidence>
<dbReference type="Pfam" id="PF02754">
    <property type="entry name" value="CCG"/>
    <property type="match status" value="2"/>
</dbReference>
<dbReference type="KEGG" id="mpq:ABA45_01520"/>
<proteinExistence type="predicted"/>
<dbReference type="InterPro" id="IPR012257">
    <property type="entry name" value="Glc_ox_4Fe-4S"/>
</dbReference>
<keyword evidence="9" id="KW-1185">Reference proteome</keyword>
<dbReference type="InterPro" id="IPR009051">
    <property type="entry name" value="Helical_ferredxn"/>
</dbReference>
<dbReference type="PANTHER" id="PTHR32479:SF17">
    <property type="entry name" value="GLYCOLATE OXIDASE IRON-SULFUR SUBUNIT"/>
    <property type="match status" value="1"/>
</dbReference>
<dbReference type="Proteomes" id="UP000036406">
    <property type="component" value="Chromosome"/>
</dbReference>
<dbReference type="GO" id="GO:0046872">
    <property type="term" value="F:metal ion binding"/>
    <property type="evidence" value="ECO:0007669"/>
    <property type="project" value="UniProtKB-UniRule"/>
</dbReference>